<dbReference type="PANTHER" id="PTHR30221:SF1">
    <property type="entry name" value="SMALL-CONDUCTANCE MECHANOSENSITIVE CHANNEL"/>
    <property type="match status" value="1"/>
</dbReference>
<evidence type="ECO:0000256" key="7">
    <source>
        <dbReference type="RuleBase" id="RU369025"/>
    </source>
</evidence>
<evidence type="ECO:0000313" key="13">
    <source>
        <dbReference type="Proteomes" id="UP000186599"/>
    </source>
</evidence>
<evidence type="ECO:0000256" key="1">
    <source>
        <dbReference type="ARBA" id="ARBA00004651"/>
    </source>
</evidence>
<dbReference type="InterPro" id="IPR010920">
    <property type="entry name" value="LSM_dom_sf"/>
</dbReference>
<dbReference type="AlphaFoldDB" id="A0A1I4JZ13"/>
<dbReference type="SUPFAM" id="SSF82861">
    <property type="entry name" value="Mechanosensitive channel protein MscS (YggB), transmembrane region"/>
    <property type="match status" value="1"/>
</dbReference>
<keyword evidence="7" id="KW-0813">Transport</keyword>
<dbReference type="Pfam" id="PF00924">
    <property type="entry name" value="MS_channel_2nd"/>
    <property type="match status" value="1"/>
</dbReference>
<keyword evidence="7" id="KW-0997">Cell inner membrane</keyword>
<dbReference type="EMBL" id="FOUA01000001">
    <property type="protein sequence ID" value="SFL71780.1"/>
    <property type="molecule type" value="Genomic_DNA"/>
</dbReference>
<keyword evidence="7" id="KW-0407">Ion channel</keyword>
<evidence type="ECO:0000313" key="10">
    <source>
        <dbReference type="EMBL" id="SER50317.1"/>
    </source>
</evidence>
<dbReference type="Gene3D" id="2.30.30.60">
    <property type="match status" value="1"/>
</dbReference>
<evidence type="ECO:0000313" key="15">
    <source>
        <dbReference type="Proteomes" id="UP000305198"/>
    </source>
</evidence>
<feature type="transmembrane region" description="Helical" evidence="7">
    <location>
        <begin position="20"/>
        <end position="40"/>
    </location>
</feature>
<keyword evidence="3" id="KW-1003">Cell membrane</keyword>
<dbReference type="EMBL" id="SWAV01000001">
    <property type="protein sequence ID" value="TKA93577.1"/>
    <property type="molecule type" value="Genomic_DNA"/>
</dbReference>
<dbReference type="Proteomes" id="UP000305198">
    <property type="component" value="Unassembled WGS sequence"/>
</dbReference>
<evidence type="ECO:0000256" key="3">
    <source>
        <dbReference type="ARBA" id="ARBA00022475"/>
    </source>
</evidence>
<keyword evidence="7" id="KW-0406">Ion transport</keyword>
<dbReference type="PANTHER" id="PTHR30221">
    <property type="entry name" value="SMALL-CONDUCTANCE MECHANOSENSITIVE CHANNEL"/>
    <property type="match status" value="1"/>
</dbReference>
<comment type="caution">
    <text evidence="7">Lacks conserved residue(s) required for the propagation of feature annotation.</text>
</comment>
<dbReference type="OrthoDB" id="9809206at2"/>
<dbReference type="Gene3D" id="3.30.70.100">
    <property type="match status" value="1"/>
</dbReference>
<dbReference type="InterPro" id="IPR045275">
    <property type="entry name" value="MscS_archaea/bacteria_type"/>
</dbReference>
<evidence type="ECO:0000256" key="2">
    <source>
        <dbReference type="ARBA" id="ARBA00008017"/>
    </source>
</evidence>
<dbReference type="Gene3D" id="1.10.287.1260">
    <property type="match status" value="1"/>
</dbReference>
<evidence type="ECO:0000256" key="5">
    <source>
        <dbReference type="ARBA" id="ARBA00022989"/>
    </source>
</evidence>
<proteinExistence type="inferred from homology"/>
<dbReference type="InterPro" id="IPR011014">
    <property type="entry name" value="MscS_channel_TM-2"/>
</dbReference>
<evidence type="ECO:0000313" key="11">
    <source>
        <dbReference type="EMBL" id="SFL71780.1"/>
    </source>
</evidence>
<dbReference type="SUPFAM" id="SSF50182">
    <property type="entry name" value="Sm-like ribonucleoproteins"/>
    <property type="match status" value="1"/>
</dbReference>
<comment type="similarity">
    <text evidence="2 7">Belongs to the MscS (TC 1.A.23) family.</text>
</comment>
<comment type="subunit">
    <text evidence="7">Homoheptamer.</text>
</comment>
<keyword evidence="13" id="KW-1185">Reference proteome</keyword>
<dbReference type="Proteomes" id="UP000186904">
    <property type="component" value="Unassembled WGS sequence"/>
</dbReference>
<dbReference type="Pfam" id="PF05552">
    <property type="entry name" value="MS_channel_1st_1"/>
    <property type="match status" value="1"/>
</dbReference>
<dbReference type="GO" id="GO:0005886">
    <property type="term" value="C:plasma membrane"/>
    <property type="evidence" value="ECO:0007669"/>
    <property type="project" value="UniProtKB-SubCell"/>
</dbReference>
<evidence type="ECO:0000256" key="6">
    <source>
        <dbReference type="ARBA" id="ARBA00023136"/>
    </source>
</evidence>
<feature type="transmembrane region" description="Helical" evidence="7">
    <location>
        <begin position="60"/>
        <end position="85"/>
    </location>
</feature>
<dbReference type="GO" id="GO:0008381">
    <property type="term" value="F:mechanosensitive monoatomic ion channel activity"/>
    <property type="evidence" value="ECO:0007669"/>
    <property type="project" value="InterPro"/>
</dbReference>
<feature type="domain" description="Mechanosensitive ion channel MscS C-terminal" evidence="9">
    <location>
        <begin position="183"/>
        <end position="263"/>
    </location>
</feature>
<evidence type="ECO:0000259" key="8">
    <source>
        <dbReference type="Pfam" id="PF00924"/>
    </source>
</evidence>
<dbReference type="InterPro" id="IPR006686">
    <property type="entry name" value="MscS_channel_CS"/>
</dbReference>
<dbReference type="InterPro" id="IPR023408">
    <property type="entry name" value="MscS_beta-dom_sf"/>
</dbReference>
<dbReference type="EMBL" id="FOGN01000001">
    <property type="protein sequence ID" value="SER50317.1"/>
    <property type="molecule type" value="Genomic_DNA"/>
</dbReference>
<dbReference type="Proteomes" id="UP000186599">
    <property type="component" value="Unassembled WGS sequence"/>
</dbReference>
<protein>
    <recommendedName>
        <fullName evidence="7">Small-conductance mechanosensitive channel</fullName>
    </recommendedName>
</protein>
<reference evidence="13 14" key="1">
    <citation type="submission" date="2016-10" db="EMBL/GenBank/DDBJ databases">
        <authorList>
            <person name="de Groot N.N."/>
        </authorList>
    </citation>
    <scope>NUCLEOTIDE SEQUENCE [LARGE SCALE GENOMIC DNA]</scope>
    <source>
        <strain evidence="11 13">CGMCC 1.9095</strain>
        <strain evidence="10 14">DSM 22558</strain>
    </source>
</reference>
<accession>A0A1I4JZ13</accession>
<dbReference type="SUPFAM" id="SSF82689">
    <property type="entry name" value="Mechanosensitive channel protein MscS (YggB), C-terminal domain"/>
    <property type="match status" value="1"/>
</dbReference>
<dbReference type="RefSeq" id="WP_074777875.1">
    <property type="nucleotide sequence ID" value="NZ_FOGN01000001.1"/>
</dbReference>
<evidence type="ECO:0000313" key="12">
    <source>
        <dbReference type="EMBL" id="TKA93577.1"/>
    </source>
</evidence>
<evidence type="ECO:0000313" key="14">
    <source>
        <dbReference type="Proteomes" id="UP000186904"/>
    </source>
</evidence>
<organism evidence="11 13">
    <name type="scientific">Halopseudomonas bauzanensis</name>
    <dbReference type="NCBI Taxonomy" id="653930"/>
    <lineage>
        <taxon>Bacteria</taxon>
        <taxon>Pseudomonadati</taxon>
        <taxon>Pseudomonadota</taxon>
        <taxon>Gammaproteobacteria</taxon>
        <taxon>Pseudomonadales</taxon>
        <taxon>Pseudomonadaceae</taxon>
        <taxon>Halopseudomonas</taxon>
    </lineage>
</organism>
<dbReference type="InterPro" id="IPR006685">
    <property type="entry name" value="MscS_channel_2nd"/>
</dbReference>
<evidence type="ECO:0000256" key="4">
    <source>
        <dbReference type="ARBA" id="ARBA00022692"/>
    </source>
</evidence>
<dbReference type="PROSITE" id="PS01246">
    <property type="entry name" value="UPF0003"/>
    <property type="match status" value="1"/>
</dbReference>
<reference evidence="12 15" key="2">
    <citation type="submission" date="2019-04" db="EMBL/GenBank/DDBJ databases">
        <title>Crypto-aerobic microbial life in anoxic (sulfidic) marine sediments.</title>
        <authorList>
            <person name="Bhattacharya S."/>
            <person name="Roy C."/>
            <person name="Mondal N."/>
            <person name="Sarkar J."/>
            <person name="Mandal S."/>
            <person name="Rameez M.J."/>
            <person name="Ghosh W."/>
        </authorList>
    </citation>
    <scope>NUCLEOTIDE SEQUENCE [LARGE SCALE GENOMIC DNA]</scope>
    <source>
        <strain evidence="12 15">SBBB</strain>
    </source>
</reference>
<dbReference type="InterPro" id="IPR011066">
    <property type="entry name" value="MscS_channel_C_sf"/>
</dbReference>
<sequence>MEELVNGLDGFQDQWLPLVVTYGSQVLLALVTLLVGWWIVGRVTRAAQAMLQRRNVDPTLHSFIGTLVNIGLKALLLISVAGMVGVETTSFIALIGAAGLAVGLALQGSLANFAGGILILVLRPIRVGEYIQAQGVEGTVDNIQIFHTILKTADNKTVVVPNGTLSNGSITNFSRQPTRRVSVDLRISYQDNVKHARKLLLELAHADSRVLKDPEPAVWLAALGESSVDLSLRVWTKTDDYWGVFWGLQEQAKEVFELEGITIPYPQRTMHQVAPQA</sequence>
<name>A0A1I4JZ13_9GAMM</name>
<evidence type="ECO:0000259" key="9">
    <source>
        <dbReference type="Pfam" id="PF21082"/>
    </source>
</evidence>
<keyword evidence="4 7" id="KW-0812">Transmembrane</keyword>
<keyword evidence="6 7" id="KW-0472">Membrane</keyword>
<feature type="transmembrane region" description="Helical" evidence="7">
    <location>
        <begin position="91"/>
        <end position="122"/>
    </location>
</feature>
<comment type="subcellular location">
    <subcellularLocation>
        <location evidence="7">Cell inner membrane</location>
        <topology evidence="7">Multi-pass membrane protein</topology>
    </subcellularLocation>
    <subcellularLocation>
        <location evidence="1">Cell membrane</location>
        <topology evidence="1">Multi-pass membrane protein</topology>
    </subcellularLocation>
</comment>
<gene>
    <name evidence="12" type="ORF">FA869_05320</name>
    <name evidence="11" type="ORF">SAMN04487855_0878</name>
    <name evidence="10" type="ORF">SAMN05216589_0747</name>
</gene>
<dbReference type="InterPro" id="IPR008910">
    <property type="entry name" value="MSC_TM_helix"/>
</dbReference>
<feature type="domain" description="Mechanosensitive ion channel MscS" evidence="8">
    <location>
        <begin position="109"/>
        <end position="175"/>
    </location>
</feature>
<dbReference type="InterPro" id="IPR049278">
    <property type="entry name" value="MS_channel_C"/>
</dbReference>
<dbReference type="STRING" id="653930.SAMN05216589_0747"/>
<dbReference type="Pfam" id="PF21082">
    <property type="entry name" value="MS_channel_3rd"/>
    <property type="match status" value="1"/>
</dbReference>
<keyword evidence="5 7" id="KW-1133">Transmembrane helix</keyword>
<comment type="function">
    <text evidence="7">Mechanosensitive channel that participates in the regulation of osmotic pressure changes within the cell, opening in response to stretch forces in the membrane lipid bilayer, without the need for other proteins. Contributes to normal resistance to hypoosmotic shock. Forms an ion channel of 1.0 nanosiemens conductance with a slight preference for anions.</text>
</comment>